<evidence type="ECO:0000313" key="2">
    <source>
        <dbReference type="Proteomes" id="UP001163321"/>
    </source>
</evidence>
<comment type="caution">
    <text evidence="1">The sequence shown here is derived from an EMBL/GenBank/DDBJ whole genome shotgun (WGS) entry which is preliminary data.</text>
</comment>
<sequence>MVALDIRRLCRVRPRSLLLFDAVCLLLTFASAVAVATASVGTSTCSETTTDGTIRLHEACAFHCATLVTAVGTMLLTSCCILLDMLVTSGLLPLNDATHATAYVAFGETSLSPQSRTLVAQAEPPARRNDEFPPLDHRGNNPPPLNGPYPDQRLPYGRDDMRGRHRSESREQYDMRFRGPRGRSRSRSPRRGRGPADWDAGPRFDDARREPRPSSSSFPEPLVSYKVWMMRQTDESSPEVYQQRYEEYKKKHVQRVLRAFFDQHKRDEWLQERYSPALRARVEKQKRTHQMNEAKHFGDRVRTGVAKICLDEVAPSPEAGGPLEVEDFANDLEHSARILYIRRVPCACPVGTLSETIKKAGGPFLYMHLSDPVKKSAFDFDRSAYIIYETPAAATDAMPKIHNTFVEDGTQFPPFRLQVSCHRARAPLKTPSYLSVPERLHVDFEQSLTLAQALDARLFHEADEKRTQWGIDALLASDEVQAAYSNEKAQLDVVVAYLRRVHHYIYYAGVQCLDMGDIMHAHPALFCRPPASARDLEEEKARQDAALAIKDEQPTDDRTQDVDPGKEPASIETAKAIGGWAAALDEKVQAYLKELAPDVVDAKRAKTRALVDEIEAREEAALESTYANYGEKASDDGKHRCRLCTKLFKAMDFVKKHIRNKHPELVVDKVAEVGESYMWEQYREDEQHPMPPLETSSSQSGGAVLGGRGGVTSGRHGGFRGRPGEREYGGRGLYRDENYRMRGPPMRDERMRRGSFDRPPRSPPRHNGYGRSPSRGPPRVPDSDLPVDPRQVSTSYRDLDNLQDTKVELSFDALETLPPPKKKTKV</sequence>
<dbReference type="EMBL" id="CM047583">
    <property type="protein sequence ID" value="KAI9913494.1"/>
    <property type="molecule type" value="Genomic_DNA"/>
</dbReference>
<accession>A0ACC0W435</accession>
<dbReference type="Proteomes" id="UP001163321">
    <property type="component" value="Chromosome 4"/>
</dbReference>
<gene>
    <name evidence="1" type="ORF">PsorP6_006505</name>
</gene>
<evidence type="ECO:0000313" key="1">
    <source>
        <dbReference type="EMBL" id="KAI9913494.1"/>
    </source>
</evidence>
<protein>
    <submittedName>
        <fullName evidence="1">Uncharacterized protein</fullName>
    </submittedName>
</protein>
<keyword evidence="2" id="KW-1185">Reference proteome</keyword>
<proteinExistence type="predicted"/>
<reference evidence="1 2" key="1">
    <citation type="journal article" date="2022" name="bioRxiv">
        <title>The genome of the oomycete Peronosclerospora sorghi, a cosmopolitan pathogen of maize and sorghum, is inflated with dispersed pseudogenes.</title>
        <authorList>
            <person name="Fletcher K."/>
            <person name="Martin F."/>
            <person name="Isakeit T."/>
            <person name="Cavanaugh K."/>
            <person name="Magill C."/>
            <person name="Michelmore R."/>
        </authorList>
    </citation>
    <scope>NUCLEOTIDE SEQUENCE [LARGE SCALE GENOMIC DNA]</scope>
    <source>
        <strain evidence="1">P6</strain>
    </source>
</reference>
<organism evidence="1 2">
    <name type="scientific">Peronosclerospora sorghi</name>
    <dbReference type="NCBI Taxonomy" id="230839"/>
    <lineage>
        <taxon>Eukaryota</taxon>
        <taxon>Sar</taxon>
        <taxon>Stramenopiles</taxon>
        <taxon>Oomycota</taxon>
        <taxon>Peronosporomycetes</taxon>
        <taxon>Peronosporales</taxon>
        <taxon>Peronosporaceae</taxon>
        <taxon>Peronosclerospora</taxon>
    </lineage>
</organism>
<name>A0ACC0W435_9STRA</name>